<dbReference type="EMBL" id="CAEZTW010000020">
    <property type="protein sequence ID" value="CAB4577371.1"/>
    <property type="molecule type" value="Genomic_DNA"/>
</dbReference>
<evidence type="ECO:0000256" key="1">
    <source>
        <dbReference type="SAM" id="MobiDB-lite"/>
    </source>
</evidence>
<reference evidence="3" key="1">
    <citation type="submission" date="2020-05" db="EMBL/GenBank/DDBJ databases">
        <authorList>
            <person name="Chiriac C."/>
            <person name="Salcher M."/>
            <person name="Ghai R."/>
            <person name="Kavagutti S V."/>
        </authorList>
    </citation>
    <scope>NUCLEOTIDE SEQUENCE</scope>
</reference>
<organism evidence="3">
    <name type="scientific">freshwater metagenome</name>
    <dbReference type="NCBI Taxonomy" id="449393"/>
    <lineage>
        <taxon>unclassified sequences</taxon>
        <taxon>metagenomes</taxon>
        <taxon>ecological metagenomes</taxon>
    </lineage>
</organism>
<feature type="region of interest" description="Disordered" evidence="1">
    <location>
        <begin position="18"/>
        <end position="37"/>
    </location>
</feature>
<protein>
    <submittedName>
        <fullName evidence="3">Unannotated protein</fullName>
    </submittedName>
</protein>
<dbReference type="EMBL" id="CAFABB010000055">
    <property type="protein sequence ID" value="CAB4819420.1"/>
    <property type="molecule type" value="Genomic_DNA"/>
</dbReference>
<dbReference type="AlphaFoldDB" id="A0A6J6ZCH7"/>
<gene>
    <name evidence="2" type="ORF">UFOPK1766_00213</name>
    <name evidence="3" type="ORF">UFOPK3162_00397</name>
</gene>
<accession>A0A6J6ZCH7</accession>
<evidence type="ECO:0000313" key="2">
    <source>
        <dbReference type="EMBL" id="CAB4577371.1"/>
    </source>
</evidence>
<proteinExistence type="predicted"/>
<evidence type="ECO:0000313" key="3">
    <source>
        <dbReference type="EMBL" id="CAB4819420.1"/>
    </source>
</evidence>
<name>A0A6J6ZCH7_9ZZZZ</name>
<sequence length="57" mass="5928">MINPIAVLLTPKEAAKTGTTGIINPKPTATKKDTDASTATSLGSSVNGLLKRFFLII</sequence>